<dbReference type="RefSeq" id="WP_155147028.1">
    <property type="nucleotide sequence ID" value="NZ_JACOPQ010000001.1"/>
</dbReference>
<gene>
    <name evidence="1" type="ORF">H8S62_01755</name>
</gene>
<protein>
    <submittedName>
        <fullName evidence="1">Uncharacterized protein</fullName>
    </submittedName>
</protein>
<dbReference type="EMBL" id="JACOPQ010000001">
    <property type="protein sequence ID" value="MBC5735735.1"/>
    <property type="molecule type" value="Genomic_DNA"/>
</dbReference>
<reference evidence="1" key="1">
    <citation type="submission" date="2020-08" db="EMBL/GenBank/DDBJ databases">
        <title>Genome public.</title>
        <authorList>
            <person name="Liu C."/>
            <person name="Sun Q."/>
        </authorList>
    </citation>
    <scope>NUCLEOTIDE SEQUENCE</scope>
    <source>
        <strain evidence="1">NSJ-52</strain>
    </source>
</reference>
<comment type="caution">
    <text evidence="1">The sequence shown here is derived from an EMBL/GenBank/DDBJ whole genome shotgun (WGS) entry which is preliminary data.</text>
</comment>
<dbReference type="Proteomes" id="UP000607645">
    <property type="component" value="Unassembled WGS sequence"/>
</dbReference>
<organism evidence="1 2">
    <name type="scientific">Lawsonibacter faecis</name>
    <dbReference type="NCBI Taxonomy" id="2763052"/>
    <lineage>
        <taxon>Bacteria</taxon>
        <taxon>Bacillati</taxon>
        <taxon>Bacillota</taxon>
        <taxon>Clostridia</taxon>
        <taxon>Eubacteriales</taxon>
        <taxon>Oscillospiraceae</taxon>
        <taxon>Lawsonibacter</taxon>
    </lineage>
</organism>
<dbReference type="AlphaFoldDB" id="A0A8J6JK64"/>
<sequence length="105" mass="11343">MANCRRASRQRDPAAMAAAIREATLEVRTSMETMEEDVPMRRYISPNAVPGTAGCGICAPCQGEETQSLLEQLVELSCAQNQLLCDLLGAVNALTAAMLSTRQRD</sequence>
<evidence type="ECO:0000313" key="2">
    <source>
        <dbReference type="Proteomes" id="UP000607645"/>
    </source>
</evidence>
<accession>A0A8J6JK64</accession>
<keyword evidence="2" id="KW-1185">Reference proteome</keyword>
<name>A0A8J6JK64_9FIRM</name>
<evidence type="ECO:0000313" key="1">
    <source>
        <dbReference type="EMBL" id="MBC5735735.1"/>
    </source>
</evidence>
<proteinExistence type="predicted"/>